<evidence type="ECO:0000256" key="2">
    <source>
        <dbReference type="ARBA" id="ARBA00022737"/>
    </source>
</evidence>
<evidence type="ECO:0000256" key="3">
    <source>
        <dbReference type="ARBA" id="ARBA00022803"/>
    </source>
</evidence>
<reference evidence="7" key="1">
    <citation type="submission" date="2025-08" db="UniProtKB">
        <authorList>
            <consortium name="RefSeq"/>
        </authorList>
    </citation>
    <scope>IDENTIFICATION</scope>
    <source>
        <tissue evidence="7">Whole Larva</tissue>
    </source>
</reference>
<dbReference type="Pfam" id="PF00254">
    <property type="entry name" value="FKBP_C"/>
    <property type="match status" value="1"/>
</dbReference>
<evidence type="ECO:0000256" key="4">
    <source>
        <dbReference type="PROSITE-ProRule" id="PRU00277"/>
    </source>
</evidence>
<protein>
    <recommendedName>
        <fullName evidence="4">peptidylprolyl isomerase</fullName>
        <ecNumber evidence="4">5.2.1.8</ecNumber>
    </recommendedName>
</protein>
<evidence type="ECO:0000259" key="5">
    <source>
        <dbReference type="PROSITE" id="PS50059"/>
    </source>
</evidence>
<name>A0ABM1M2Z3_NICVS</name>
<keyword evidence="6" id="KW-1185">Reference proteome</keyword>
<dbReference type="InterPro" id="IPR011990">
    <property type="entry name" value="TPR-like_helical_dom_sf"/>
</dbReference>
<evidence type="ECO:0000256" key="1">
    <source>
        <dbReference type="ARBA" id="ARBA00009648"/>
    </source>
</evidence>
<keyword evidence="4" id="KW-0697">Rotamase</keyword>
<evidence type="ECO:0000313" key="7">
    <source>
        <dbReference type="RefSeq" id="XP_017768943.1"/>
    </source>
</evidence>
<dbReference type="EC" id="5.2.1.8" evidence="4"/>
<dbReference type="PROSITE" id="PS50059">
    <property type="entry name" value="FKBP_PPIASE"/>
    <property type="match status" value="1"/>
</dbReference>
<dbReference type="RefSeq" id="XP_017768943.1">
    <property type="nucleotide sequence ID" value="XM_017913454.1"/>
</dbReference>
<dbReference type="Gene3D" id="1.25.40.10">
    <property type="entry name" value="Tetratricopeptide repeat domain"/>
    <property type="match status" value="1"/>
</dbReference>
<keyword evidence="4 7" id="KW-0413">Isomerase</keyword>
<comment type="similarity">
    <text evidence="1">Belongs to the FKBP6 family.</text>
</comment>
<sequence>MDSDSENHDMPIVNFKEPIDLNKLKEGKDVTFEVNLSDFKNAEEDEEKRYGGELAAENLNIECLGLQDDDEYLDAEPFSILAEKMTKLDKDGYIKKRILRKGVGDVVPASSVVYIDYNAYREYDDEPFDSTYIRNKQQRFCIGQGEVVVGLDIGVQTMRLNEKSQFLVAPEYAFGALGCLDRIPKNATILYEVVLSKIVDSGAAQSFDEIAVNEKKDFKDIYKYCLAMCEKAKELVTQRQLYKAAIREYNKVSVYLESCNLADYDEQMEQQKLLLRVYTNLAVCYMKVDQAKKCCTACNNAYKICKGSNLSVPTKVYYNNAKALMVLNNLKIAEARLRQAAEKNRDSPEIVRCYLELSRMQEQQKARDKLLATSLVAGSGNFRQCVKRMCEGLKIDSTTSQYSLPKLTLDQQTIAEEEAKNHGLFFEQCSFDGDIYLLKKEINAVNA</sequence>
<comment type="catalytic activity">
    <reaction evidence="4">
        <text>[protein]-peptidylproline (omega=180) = [protein]-peptidylproline (omega=0)</text>
        <dbReference type="Rhea" id="RHEA:16237"/>
        <dbReference type="Rhea" id="RHEA-COMP:10747"/>
        <dbReference type="Rhea" id="RHEA-COMP:10748"/>
        <dbReference type="ChEBI" id="CHEBI:83833"/>
        <dbReference type="ChEBI" id="CHEBI:83834"/>
        <dbReference type="EC" id="5.2.1.8"/>
    </reaction>
</comment>
<dbReference type="Proteomes" id="UP000695000">
    <property type="component" value="Unplaced"/>
</dbReference>
<organism evidence="6 7">
    <name type="scientific">Nicrophorus vespilloides</name>
    <name type="common">Boreal carrion beetle</name>
    <dbReference type="NCBI Taxonomy" id="110193"/>
    <lineage>
        <taxon>Eukaryota</taxon>
        <taxon>Metazoa</taxon>
        <taxon>Ecdysozoa</taxon>
        <taxon>Arthropoda</taxon>
        <taxon>Hexapoda</taxon>
        <taxon>Insecta</taxon>
        <taxon>Pterygota</taxon>
        <taxon>Neoptera</taxon>
        <taxon>Endopterygota</taxon>
        <taxon>Coleoptera</taxon>
        <taxon>Polyphaga</taxon>
        <taxon>Staphyliniformia</taxon>
        <taxon>Silphidae</taxon>
        <taxon>Nicrophorinae</taxon>
        <taxon>Nicrophorus</taxon>
    </lineage>
</organism>
<keyword evidence="2" id="KW-0677">Repeat</keyword>
<dbReference type="GO" id="GO:0016853">
    <property type="term" value="F:isomerase activity"/>
    <property type="evidence" value="ECO:0007669"/>
    <property type="project" value="UniProtKB-KW"/>
</dbReference>
<dbReference type="InterPro" id="IPR046357">
    <property type="entry name" value="PPIase_dom_sf"/>
</dbReference>
<dbReference type="InterPro" id="IPR042282">
    <property type="entry name" value="FKBP6/shu"/>
</dbReference>
<dbReference type="SUPFAM" id="SSF54534">
    <property type="entry name" value="FKBP-like"/>
    <property type="match status" value="1"/>
</dbReference>
<dbReference type="Gene3D" id="3.10.50.40">
    <property type="match status" value="1"/>
</dbReference>
<proteinExistence type="inferred from homology"/>
<dbReference type="PANTHER" id="PTHR46674">
    <property type="entry name" value="INACTIVE PEPTIDYL-PROLYL CIS-TRANS ISOMERASE FKBP6"/>
    <property type="match status" value="1"/>
</dbReference>
<dbReference type="SUPFAM" id="SSF48452">
    <property type="entry name" value="TPR-like"/>
    <property type="match status" value="1"/>
</dbReference>
<dbReference type="GeneID" id="108557068"/>
<accession>A0ABM1M2Z3</accession>
<gene>
    <name evidence="7" type="primary">LOC108557068</name>
</gene>
<evidence type="ECO:0000313" key="6">
    <source>
        <dbReference type="Proteomes" id="UP000695000"/>
    </source>
</evidence>
<dbReference type="InterPro" id="IPR001179">
    <property type="entry name" value="PPIase_FKBP_dom"/>
</dbReference>
<keyword evidence="3" id="KW-0802">TPR repeat</keyword>
<dbReference type="PANTHER" id="PTHR46674:SF1">
    <property type="entry name" value="INACTIVE PEPTIDYL-PROLYL CIS-TRANS ISOMERASE FKBP6"/>
    <property type="match status" value="1"/>
</dbReference>
<feature type="domain" description="PPIase FKBP-type" evidence="5">
    <location>
        <begin position="110"/>
        <end position="199"/>
    </location>
</feature>